<evidence type="ECO:0000313" key="2">
    <source>
        <dbReference type="Proteomes" id="UP001497382"/>
    </source>
</evidence>
<comment type="caution">
    <text evidence="1">The sequence shown here is derived from an EMBL/GenBank/DDBJ whole genome shotgun (WGS) entry which is preliminary data.</text>
</comment>
<proteinExistence type="predicted"/>
<name>A0AAV2B2U3_9ARAC</name>
<organism evidence="1 2">
    <name type="scientific">Larinioides sclopetarius</name>
    <dbReference type="NCBI Taxonomy" id="280406"/>
    <lineage>
        <taxon>Eukaryota</taxon>
        <taxon>Metazoa</taxon>
        <taxon>Ecdysozoa</taxon>
        <taxon>Arthropoda</taxon>
        <taxon>Chelicerata</taxon>
        <taxon>Arachnida</taxon>
        <taxon>Araneae</taxon>
        <taxon>Araneomorphae</taxon>
        <taxon>Entelegynae</taxon>
        <taxon>Araneoidea</taxon>
        <taxon>Araneidae</taxon>
        <taxon>Larinioides</taxon>
    </lineage>
</organism>
<dbReference type="AlphaFoldDB" id="A0AAV2B2U3"/>
<protein>
    <recommendedName>
        <fullName evidence="3">Granulin</fullName>
    </recommendedName>
</protein>
<sequence length="194" mass="21938">FFFYLCLYRLHFFNRITQCQFLTYGKTPYGFKYRLEVVCYKNLSAFLLFQKMKAFVLLVFIPSFITADILCPKSKTTCPEDKKCCEVNGEYSCCDSDVDLEEPAKVYAGVEYVSLVPFANLSYPNNESNEIMDCKFPQKPCGNHCCGLTDVCCGQGCCRLTDTCCGHHCCRLTDICCGSGCCRLLTKCCGNRCC</sequence>
<evidence type="ECO:0000313" key="1">
    <source>
        <dbReference type="EMBL" id="CAL1290452.1"/>
    </source>
</evidence>
<gene>
    <name evidence="1" type="ORF">LARSCL_LOCUS16497</name>
</gene>
<reference evidence="1 2" key="1">
    <citation type="submission" date="2024-04" db="EMBL/GenBank/DDBJ databases">
        <authorList>
            <person name="Rising A."/>
            <person name="Reimegard J."/>
            <person name="Sonavane S."/>
            <person name="Akerstrom W."/>
            <person name="Nylinder S."/>
            <person name="Hedman E."/>
            <person name="Kallberg Y."/>
        </authorList>
    </citation>
    <scope>NUCLEOTIDE SEQUENCE [LARGE SCALE GENOMIC DNA]</scope>
</reference>
<dbReference type="Proteomes" id="UP001497382">
    <property type="component" value="Unassembled WGS sequence"/>
</dbReference>
<keyword evidence="2" id="KW-1185">Reference proteome</keyword>
<dbReference type="EMBL" id="CAXIEN010000264">
    <property type="protein sequence ID" value="CAL1290452.1"/>
    <property type="molecule type" value="Genomic_DNA"/>
</dbReference>
<accession>A0AAV2B2U3</accession>
<evidence type="ECO:0008006" key="3">
    <source>
        <dbReference type="Google" id="ProtNLM"/>
    </source>
</evidence>
<feature type="non-terminal residue" evidence="1">
    <location>
        <position position="1"/>
    </location>
</feature>